<protein>
    <submittedName>
        <fullName evidence="1">Uncharacterized protein</fullName>
    </submittedName>
</protein>
<accession>A0ACC0VAX8</accession>
<evidence type="ECO:0000313" key="2">
    <source>
        <dbReference type="Proteomes" id="UP001163324"/>
    </source>
</evidence>
<reference evidence="1" key="1">
    <citation type="submission" date="2022-10" db="EMBL/GenBank/DDBJ databases">
        <title>Complete Genome of Trichothecium roseum strain YXFP-22015, a Plant Pathogen Isolated from Citrus.</title>
        <authorList>
            <person name="Wang Y."/>
            <person name="Zhu L."/>
        </authorList>
    </citation>
    <scope>NUCLEOTIDE SEQUENCE</scope>
    <source>
        <strain evidence="1">YXFP-22015</strain>
    </source>
</reference>
<evidence type="ECO:0000313" key="1">
    <source>
        <dbReference type="EMBL" id="KAI9903359.1"/>
    </source>
</evidence>
<proteinExistence type="predicted"/>
<dbReference type="EMBL" id="CM047941">
    <property type="protein sequence ID" value="KAI9903359.1"/>
    <property type="molecule type" value="Genomic_DNA"/>
</dbReference>
<comment type="caution">
    <text evidence="1">The sequence shown here is derived from an EMBL/GenBank/DDBJ whole genome shotgun (WGS) entry which is preliminary data.</text>
</comment>
<keyword evidence="2" id="KW-1185">Reference proteome</keyword>
<organism evidence="1 2">
    <name type="scientific">Trichothecium roseum</name>
    <dbReference type="NCBI Taxonomy" id="47278"/>
    <lineage>
        <taxon>Eukaryota</taxon>
        <taxon>Fungi</taxon>
        <taxon>Dikarya</taxon>
        <taxon>Ascomycota</taxon>
        <taxon>Pezizomycotina</taxon>
        <taxon>Sordariomycetes</taxon>
        <taxon>Hypocreomycetidae</taxon>
        <taxon>Hypocreales</taxon>
        <taxon>Hypocreales incertae sedis</taxon>
        <taxon>Trichothecium</taxon>
    </lineage>
</organism>
<gene>
    <name evidence="1" type="ORF">N3K66_002711</name>
</gene>
<sequence length="350" mass="38880">MPARLSSQILSTALTTASPTRLSSGIRHLSLRASPCDIFKNSAGQHLRTYAVQRRLKLTRKQPVSPPPPPLPTLSELRAEMEKPGSPYIHASPEDYYKTLELYAEAVETRGGGRWWAATFPSRKDRPSLKVVHHLACILRDGLPASHPYWMGMWAWASDQGYVPSTIQLATSMNTLRGLNTGAWNESPEFVKKAEIRFRQLAKAGTDPNVLTVQAEMLRDTGNPQASLDTVKQAFKIGGDDFELLPRAKLALATAFNDLGRAADALQVLESVIHLDLAELKFQVGKALAAEKPAEAREWFYKASLSGYDAGFLGLAMMEEELIKTAVDKETEKIHILRRDEWKKMTQATV</sequence>
<name>A0ACC0VAX8_9HYPO</name>
<dbReference type="Proteomes" id="UP001163324">
    <property type="component" value="Chromosome 2"/>
</dbReference>